<dbReference type="RefSeq" id="WP_263721895.1">
    <property type="nucleotide sequence ID" value="NZ_JAOWLA010000010.1"/>
</dbReference>
<dbReference type="PANTHER" id="PTHR43767:SF10">
    <property type="entry name" value="SURFACTIN SYNTHASE SUBUNIT 1"/>
    <property type="match status" value="1"/>
</dbReference>
<feature type="transmembrane region" description="Helical" evidence="1">
    <location>
        <begin position="665"/>
        <end position="682"/>
    </location>
</feature>
<feature type="transmembrane region" description="Helical" evidence="1">
    <location>
        <begin position="816"/>
        <end position="839"/>
    </location>
</feature>
<dbReference type="EMBL" id="JAOWLA010000010">
    <property type="protein sequence ID" value="MCV2865374.1"/>
    <property type="molecule type" value="Genomic_DNA"/>
</dbReference>
<keyword evidence="1" id="KW-1133">Transmembrane helix</keyword>
<evidence type="ECO:0000313" key="5">
    <source>
        <dbReference type="Proteomes" id="UP001652503"/>
    </source>
</evidence>
<feature type="transmembrane region" description="Helical" evidence="1">
    <location>
        <begin position="787"/>
        <end position="804"/>
    </location>
</feature>
<dbReference type="Pfam" id="PF00501">
    <property type="entry name" value="AMP-binding"/>
    <property type="match status" value="1"/>
</dbReference>
<dbReference type="SUPFAM" id="SSF56801">
    <property type="entry name" value="Acetyl-CoA synthetase-like"/>
    <property type="match status" value="1"/>
</dbReference>
<name>A0ABT2Z2K6_9RHOB</name>
<keyword evidence="1" id="KW-0472">Membrane</keyword>
<reference evidence="4 5" key="1">
    <citation type="submission" date="2022-10" db="EMBL/GenBank/DDBJ databases">
        <title>Defluviimonas sp. nov., isolated from ocean surface water.</title>
        <authorList>
            <person name="He W."/>
            <person name="Wang L."/>
            <person name="Zhang D.-F."/>
        </authorList>
    </citation>
    <scope>NUCLEOTIDE SEQUENCE [LARGE SCALE GENOMIC DNA]</scope>
    <source>
        <strain evidence="4 5">WL0075</strain>
    </source>
</reference>
<dbReference type="Gene3D" id="3.30.300.30">
    <property type="match status" value="1"/>
</dbReference>
<dbReference type="InterPro" id="IPR050237">
    <property type="entry name" value="ATP-dep_AMP-bd_enzyme"/>
</dbReference>
<gene>
    <name evidence="4" type="ORF">OE647_11620</name>
</gene>
<feature type="domain" description="Carrier" evidence="3">
    <location>
        <begin position="488"/>
        <end position="531"/>
    </location>
</feature>
<keyword evidence="5" id="KW-1185">Reference proteome</keyword>
<dbReference type="InterPro" id="IPR009081">
    <property type="entry name" value="PP-bd_ACP"/>
</dbReference>
<feature type="transmembrane region" description="Helical" evidence="1">
    <location>
        <begin position="761"/>
        <end position="781"/>
    </location>
</feature>
<feature type="domain" description="AMP-dependent synthetase/ligase" evidence="2">
    <location>
        <begin position="116"/>
        <end position="328"/>
    </location>
</feature>
<dbReference type="Proteomes" id="UP001652503">
    <property type="component" value="Unassembled WGS sequence"/>
</dbReference>
<dbReference type="InterPro" id="IPR000873">
    <property type="entry name" value="AMP-dep_synth/lig_dom"/>
</dbReference>
<feature type="transmembrane region" description="Helical" evidence="1">
    <location>
        <begin position="689"/>
        <end position="708"/>
    </location>
</feature>
<comment type="caution">
    <text evidence="4">The sequence shown here is derived from an EMBL/GenBank/DDBJ whole genome shotgun (WGS) entry which is preliminary data.</text>
</comment>
<feature type="transmembrane region" description="Helical" evidence="1">
    <location>
        <begin position="615"/>
        <end position="634"/>
    </location>
</feature>
<dbReference type="InterPro" id="IPR045851">
    <property type="entry name" value="AMP-bd_C_sf"/>
</dbReference>
<evidence type="ECO:0000256" key="1">
    <source>
        <dbReference type="SAM" id="Phobius"/>
    </source>
</evidence>
<accession>A0ABT2Z2K6</accession>
<dbReference type="PANTHER" id="PTHR43767">
    <property type="entry name" value="LONG-CHAIN-FATTY-ACID--COA LIGASE"/>
    <property type="match status" value="1"/>
</dbReference>
<sequence>MLESKLIRAKGFWAIENSDRPAFIYPDGTFVTYGQLADDIAAFSRRIGQQRGLFGIRCDGHYRQYVAYLAALNAGCPVLLMGEGQTAEGTGLSLTYLYAAATDTLARFEGAVESWHPDLAVLLSTSGSTGSAKWVRLSFRNIAANAASIATYLSLGPDDRAPMALPFQYSYGMSIVNSHLAVGASVVLIDGSVIDAGFWEVFEHCGCTSLAGVPHSFELMEKARIRTDHLARLRYMTQAGGRLDPTRVRHWVERGRDEGWDFFVMYGQTEAAPRISYLPPAMALETPSAIGIPVPGGEIWIADEVGRPVPDGTHGELCYRGANTMMGYAQSDADLSDGQGSDILKIGDIARRLPSGAVEIVGRKSRFVKLFGLRIGLDEVEKHLRAMGVEAACVARDDLMYVLVANGSGASVAHLGQHLAEWLGVPAGNFRLVAVDALPRQTSGKVDLQAIGGLLEGLPADPAATSHTSPARKGLKGLTDRMLLRRRNSVAEVFRIHFPQADISSGTSFTDLGGDSLSFVAVSLEIESVLGHLPENWPGMSVAELGAQARERRRAVHIDTPTLVRALAIMLVVAGHVGLVNYGGGGAFTLFVVAGISFDTFTLPQVLELESVVPVAVLAIRIALLTIANEVMYFEVSGYGQWPAFLFIGNWISPRVQGASWFVEVYLQLLVVLMIVLSFATVRRMVRENTFRVTIIAAVALVGVAAFSDALVDTNALYRRLPHLCAWFLMVGVAAGSARERGQKALVTTVMLLGIWQFDDYRVIGPVFFLLATLAMIWLPSVSLPKVLASGARMIAGASLIIYITHQEFSGVVEILLGACPVLSWTVALVGGVVLWRIYDPVDAWLGRRIRALLLRATGRRPGAA</sequence>
<evidence type="ECO:0000313" key="4">
    <source>
        <dbReference type="EMBL" id="MCV2865374.1"/>
    </source>
</evidence>
<evidence type="ECO:0000259" key="3">
    <source>
        <dbReference type="Pfam" id="PF00550"/>
    </source>
</evidence>
<evidence type="ECO:0000259" key="2">
    <source>
        <dbReference type="Pfam" id="PF00501"/>
    </source>
</evidence>
<dbReference type="Pfam" id="PF00550">
    <property type="entry name" value="PP-binding"/>
    <property type="match status" value="1"/>
</dbReference>
<organism evidence="4 5">
    <name type="scientific">Albidovulum sediminicola</name>
    <dbReference type="NCBI Taxonomy" id="2984331"/>
    <lineage>
        <taxon>Bacteria</taxon>
        <taxon>Pseudomonadati</taxon>
        <taxon>Pseudomonadota</taxon>
        <taxon>Alphaproteobacteria</taxon>
        <taxon>Rhodobacterales</taxon>
        <taxon>Paracoccaceae</taxon>
        <taxon>Albidovulum</taxon>
    </lineage>
</organism>
<protein>
    <submittedName>
        <fullName evidence="4">AMP-binding protein</fullName>
    </submittedName>
</protein>
<proteinExistence type="predicted"/>
<keyword evidence="1" id="KW-0812">Transmembrane</keyword>
<dbReference type="Gene3D" id="3.40.50.12780">
    <property type="entry name" value="N-terminal domain of ligase-like"/>
    <property type="match status" value="1"/>
</dbReference>
<dbReference type="InterPro" id="IPR042099">
    <property type="entry name" value="ANL_N_sf"/>
</dbReference>